<proteinExistence type="predicted"/>
<evidence type="ECO:0000313" key="5">
    <source>
        <dbReference type="Proteomes" id="UP001230654"/>
    </source>
</evidence>
<protein>
    <recommendedName>
        <fullName evidence="3">Transglycosylase SLT domain-containing protein</fullName>
    </recommendedName>
</protein>
<feature type="transmembrane region" description="Helical" evidence="2">
    <location>
        <begin position="32"/>
        <end position="54"/>
    </location>
</feature>
<evidence type="ECO:0000256" key="2">
    <source>
        <dbReference type="SAM" id="Phobius"/>
    </source>
</evidence>
<dbReference type="SUPFAM" id="SSF53955">
    <property type="entry name" value="Lysozyme-like"/>
    <property type="match status" value="1"/>
</dbReference>
<evidence type="ECO:0000313" key="4">
    <source>
        <dbReference type="EMBL" id="MDQ0578176.1"/>
    </source>
</evidence>
<dbReference type="RefSeq" id="WP_307160823.1">
    <property type="nucleotide sequence ID" value="NZ_JAUSWV010000001.1"/>
</dbReference>
<keyword evidence="2" id="KW-1133">Transmembrane helix</keyword>
<comment type="caution">
    <text evidence="4">The sequence shown here is derived from an EMBL/GenBank/DDBJ whole genome shotgun (WGS) entry which is preliminary data.</text>
</comment>
<name>A0ABU0NGD8_STRRH</name>
<feature type="domain" description="Transglycosylase SLT" evidence="3">
    <location>
        <begin position="146"/>
        <end position="252"/>
    </location>
</feature>
<dbReference type="CDD" id="cd00254">
    <property type="entry name" value="LT-like"/>
    <property type="match status" value="1"/>
</dbReference>
<organism evidence="4 5">
    <name type="scientific">Streptomyces rishiriensis</name>
    <dbReference type="NCBI Taxonomy" id="68264"/>
    <lineage>
        <taxon>Bacteria</taxon>
        <taxon>Bacillati</taxon>
        <taxon>Actinomycetota</taxon>
        <taxon>Actinomycetes</taxon>
        <taxon>Kitasatosporales</taxon>
        <taxon>Streptomycetaceae</taxon>
        <taxon>Streptomyces</taxon>
    </lineage>
</organism>
<feature type="region of interest" description="Disordered" evidence="1">
    <location>
        <begin position="271"/>
        <end position="303"/>
    </location>
</feature>
<keyword evidence="2" id="KW-0812">Transmembrane</keyword>
<dbReference type="Pfam" id="PF01464">
    <property type="entry name" value="SLT"/>
    <property type="match status" value="1"/>
</dbReference>
<reference evidence="4 5" key="1">
    <citation type="submission" date="2023-07" db="EMBL/GenBank/DDBJ databases">
        <title>Comparative genomics of wheat-associated soil bacteria to identify genetic determinants of phenazine resistance.</title>
        <authorList>
            <person name="Mouncey N."/>
        </authorList>
    </citation>
    <scope>NUCLEOTIDE SEQUENCE [LARGE SCALE GENOMIC DNA]</scope>
    <source>
        <strain evidence="4 5">B2I6</strain>
    </source>
</reference>
<dbReference type="InterPro" id="IPR008258">
    <property type="entry name" value="Transglycosylase_SLT_dom_1"/>
</dbReference>
<evidence type="ECO:0000256" key="1">
    <source>
        <dbReference type="SAM" id="MobiDB-lite"/>
    </source>
</evidence>
<gene>
    <name evidence="4" type="ORF">QF030_000354</name>
</gene>
<dbReference type="EMBL" id="JAUSWV010000001">
    <property type="protein sequence ID" value="MDQ0578176.1"/>
    <property type="molecule type" value="Genomic_DNA"/>
</dbReference>
<dbReference type="Gene3D" id="1.10.530.10">
    <property type="match status" value="1"/>
</dbReference>
<dbReference type="InterPro" id="IPR023346">
    <property type="entry name" value="Lysozyme-like_dom_sf"/>
</dbReference>
<keyword evidence="5" id="KW-1185">Reference proteome</keyword>
<accession>A0ABU0NGD8</accession>
<sequence length="303" mass="31230">MAGESSATKMAVAAVGGFGCLAAPVGVALVTGVLILVGGLGVLLFPLVIIYMFFHGLSFSGLGSVGDLNSGLSDAEQRCETSERANLESDSQSAADRASRIITGDGLGKLEVTLSNGAEYAGGEPCTVPPDLYSVINSAGEVCDAIGPVVIAAQIQYESGFDSKFVGPNGAKGISQVPGDVFKRFQGEDADPFEPKESIAAQGKYLCDLSKQIGEMLERNELTGNLLDLTLTAYDVGIGTVRTAQAVPATNESQSYITGVRTWFATMEGVGPPPRKLAGVPGLRDDGGQSGPAAEPVPEPELQ</sequence>
<keyword evidence="2" id="KW-0472">Membrane</keyword>
<evidence type="ECO:0000259" key="3">
    <source>
        <dbReference type="Pfam" id="PF01464"/>
    </source>
</evidence>
<dbReference type="Proteomes" id="UP001230654">
    <property type="component" value="Unassembled WGS sequence"/>
</dbReference>